<dbReference type="Gene3D" id="3.90.190.10">
    <property type="entry name" value="Protein tyrosine phosphatase superfamily"/>
    <property type="match status" value="1"/>
</dbReference>
<reference evidence="3" key="2">
    <citation type="submission" date="2019-07" db="EMBL/GenBank/DDBJ databases">
        <authorList>
            <person name="Yang Y."/>
            <person name="Bocs S."/>
            <person name="Baudouin L."/>
        </authorList>
    </citation>
    <scope>NUCLEOTIDE SEQUENCE</scope>
    <source>
        <tissue evidence="3">Spear leaf of Hainan Tall coconut</tissue>
    </source>
</reference>
<dbReference type="SUPFAM" id="SSF52799">
    <property type="entry name" value="(Phosphotyrosine protein) phosphatases II"/>
    <property type="match status" value="1"/>
</dbReference>
<proteinExistence type="predicted"/>
<evidence type="ECO:0000259" key="2">
    <source>
        <dbReference type="PROSITE" id="PS50055"/>
    </source>
</evidence>
<reference evidence="3" key="1">
    <citation type="journal article" date="2017" name="Gigascience">
        <title>The genome draft of coconut (Cocos nucifera).</title>
        <authorList>
            <person name="Xiao Y."/>
            <person name="Xu P."/>
            <person name="Fan H."/>
            <person name="Baudouin L."/>
            <person name="Xia W."/>
            <person name="Bocs S."/>
            <person name="Xu J."/>
            <person name="Li Q."/>
            <person name="Guo A."/>
            <person name="Zhou L."/>
            <person name="Li J."/>
            <person name="Wu Y."/>
            <person name="Ma Z."/>
            <person name="Armero A."/>
            <person name="Issali A.E."/>
            <person name="Liu N."/>
            <person name="Peng M."/>
            <person name="Yang Y."/>
        </authorList>
    </citation>
    <scope>NUCLEOTIDE SEQUENCE</scope>
    <source>
        <tissue evidence="3">Spear leaf of Hainan Tall coconut</tissue>
    </source>
</reference>
<dbReference type="Pfam" id="PF00102">
    <property type="entry name" value="Y_phosphatase"/>
    <property type="match status" value="1"/>
</dbReference>
<evidence type="ECO:0000313" key="3">
    <source>
        <dbReference type="EMBL" id="KAG1369904.1"/>
    </source>
</evidence>
<dbReference type="EMBL" id="CM017886">
    <property type="protein sequence ID" value="KAG1369904.1"/>
    <property type="molecule type" value="Genomic_DNA"/>
</dbReference>
<sequence>MAAASAGASLSSSSTSSGVGRAGAAAFNPFDLSSDPPPPILLSRDQLKYCSEAFAFFKKKLKNPAKISQEFDRLQIASSGRVSRFIATQGPLPETSEDFWEMIIQYRCPVIVMLTLVDNPKVHEAVFFHLVMKDAVNHLNVV</sequence>
<gene>
    <name evidence="3" type="ORF">COCNU_15G002700</name>
</gene>
<dbReference type="PROSITE" id="PS50055">
    <property type="entry name" value="TYR_PHOSPHATASE_PTP"/>
    <property type="match status" value="1"/>
</dbReference>
<feature type="domain" description="Tyrosine-protein phosphatase" evidence="2">
    <location>
        <begin position="76"/>
        <end position="115"/>
    </location>
</feature>
<protein>
    <recommendedName>
        <fullName evidence="2">Tyrosine-protein phosphatase domain-containing protein</fullName>
    </recommendedName>
</protein>
<dbReference type="Proteomes" id="UP000797356">
    <property type="component" value="Chromosome 15"/>
</dbReference>
<feature type="region of interest" description="Disordered" evidence="1">
    <location>
        <begin position="1"/>
        <end position="21"/>
    </location>
</feature>
<dbReference type="InterPro" id="IPR000242">
    <property type="entry name" value="PTP_cat"/>
</dbReference>
<accession>A0A8K0IWX5</accession>
<keyword evidence="4" id="KW-1185">Reference proteome</keyword>
<dbReference type="GO" id="GO:0004725">
    <property type="term" value="F:protein tyrosine phosphatase activity"/>
    <property type="evidence" value="ECO:0007669"/>
    <property type="project" value="InterPro"/>
</dbReference>
<organism evidence="3 4">
    <name type="scientific">Cocos nucifera</name>
    <name type="common">Coconut palm</name>
    <dbReference type="NCBI Taxonomy" id="13894"/>
    <lineage>
        <taxon>Eukaryota</taxon>
        <taxon>Viridiplantae</taxon>
        <taxon>Streptophyta</taxon>
        <taxon>Embryophyta</taxon>
        <taxon>Tracheophyta</taxon>
        <taxon>Spermatophyta</taxon>
        <taxon>Magnoliopsida</taxon>
        <taxon>Liliopsida</taxon>
        <taxon>Arecaceae</taxon>
        <taxon>Arecoideae</taxon>
        <taxon>Cocoseae</taxon>
        <taxon>Attaleinae</taxon>
        <taxon>Cocos</taxon>
    </lineage>
</organism>
<name>A0A8K0IWX5_COCNU</name>
<dbReference type="OrthoDB" id="10253954at2759"/>
<comment type="caution">
    <text evidence="3">The sequence shown here is derived from an EMBL/GenBank/DDBJ whole genome shotgun (WGS) entry which is preliminary data.</text>
</comment>
<dbReference type="PANTHER" id="PTHR19134:SF449">
    <property type="entry name" value="TYROSINE-PROTEIN PHOSPHATASE 1"/>
    <property type="match status" value="1"/>
</dbReference>
<evidence type="ECO:0000256" key="1">
    <source>
        <dbReference type="SAM" id="MobiDB-lite"/>
    </source>
</evidence>
<dbReference type="InterPro" id="IPR050348">
    <property type="entry name" value="Protein-Tyr_Phosphatase"/>
</dbReference>
<dbReference type="AlphaFoldDB" id="A0A8K0IWX5"/>
<dbReference type="PANTHER" id="PTHR19134">
    <property type="entry name" value="RECEPTOR-TYPE TYROSINE-PROTEIN PHOSPHATASE"/>
    <property type="match status" value="1"/>
</dbReference>
<dbReference type="InterPro" id="IPR029021">
    <property type="entry name" value="Prot-tyrosine_phosphatase-like"/>
</dbReference>
<evidence type="ECO:0000313" key="4">
    <source>
        <dbReference type="Proteomes" id="UP000797356"/>
    </source>
</evidence>